<accession>A0ABQ9XX47</accession>
<comment type="caution">
    <text evidence="1">The sequence shown here is derived from an EMBL/GenBank/DDBJ whole genome shotgun (WGS) entry which is preliminary data.</text>
</comment>
<reference evidence="1 2" key="1">
    <citation type="journal article" date="2022" name="bioRxiv">
        <title>Genomics of Preaxostyla Flagellates Illuminates Evolutionary Transitions and the Path Towards Mitochondrial Loss.</title>
        <authorList>
            <person name="Novak L.V.F."/>
            <person name="Treitli S.C."/>
            <person name="Pyrih J."/>
            <person name="Halakuc P."/>
            <person name="Pipaliya S.V."/>
            <person name="Vacek V."/>
            <person name="Brzon O."/>
            <person name="Soukal P."/>
            <person name="Eme L."/>
            <person name="Dacks J.B."/>
            <person name="Karnkowska A."/>
            <person name="Elias M."/>
            <person name="Hampl V."/>
        </authorList>
    </citation>
    <scope>NUCLEOTIDE SEQUENCE [LARGE SCALE GENOMIC DNA]</scope>
    <source>
        <strain evidence="1">NAU3</strain>
        <tissue evidence="1">Gut</tissue>
    </source>
</reference>
<dbReference type="Proteomes" id="UP001281761">
    <property type="component" value="Unassembled WGS sequence"/>
</dbReference>
<protein>
    <submittedName>
        <fullName evidence="1">Uncharacterized protein</fullName>
    </submittedName>
</protein>
<gene>
    <name evidence="1" type="ORF">BLNAU_9026</name>
</gene>
<sequence>MRNTATISSIDTELNEECTAFRITLTGTGLPTEGAYTITLNSKVITLTFGASGLTSPDLTVGWTGSNFVFDEQYDFIGPLANTTIDTTEIAVEDGLLLKVQFQPSLTEASFDLDENEEGKGILVLTGKMLHKPEAIVSVTVTEVDPNASASNDVGRDVTFETTLDLEGSMTDVTVPVVVVADSPTEGQLEYGKTYTIKDIFVAGAEATITGTQSFDVDPKTISKKVTDVSAKLIGANCAKFEIKLTVNDQSTNGEYFTKLLNDEPVTFTFEDGVGTSTPLDISWAEGGFKFNETYAFNEALADTNNDQIAFESASFKIEFEPLVTGASFDLDENEEGKGILVLTGKMLHKPEAIVSSDSYRS</sequence>
<proteinExistence type="predicted"/>
<evidence type="ECO:0000313" key="2">
    <source>
        <dbReference type="Proteomes" id="UP001281761"/>
    </source>
</evidence>
<keyword evidence="2" id="KW-1185">Reference proteome</keyword>
<organism evidence="1 2">
    <name type="scientific">Blattamonas nauphoetae</name>
    <dbReference type="NCBI Taxonomy" id="2049346"/>
    <lineage>
        <taxon>Eukaryota</taxon>
        <taxon>Metamonada</taxon>
        <taxon>Preaxostyla</taxon>
        <taxon>Oxymonadida</taxon>
        <taxon>Blattamonas</taxon>
    </lineage>
</organism>
<evidence type="ECO:0000313" key="1">
    <source>
        <dbReference type="EMBL" id="KAK2956050.1"/>
    </source>
</evidence>
<dbReference type="EMBL" id="JARBJD010000060">
    <property type="protein sequence ID" value="KAK2956050.1"/>
    <property type="molecule type" value="Genomic_DNA"/>
</dbReference>
<name>A0ABQ9XX47_9EUKA</name>